<evidence type="ECO:0000256" key="3">
    <source>
        <dbReference type="ARBA" id="ARBA00011738"/>
    </source>
</evidence>
<dbReference type="PROSITE" id="PS00059">
    <property type="entry name" value="ADH_ZINC"/>
    <property type="match status" value="1"/>
</dbReference>
<dbReference type="Proteomes" id="UP000033140">
    <property type="component" value="Unassembled WGS sequence"/>
</dbReference>
<dbReference type="Pfam" id="PF08240">
    <property type="entry name" value="ADH_N"/>
    <property type="match status" value="1"/>
</dbReference>
<sequence length="660" mass="71622">MGSFFSRRKPVGVYKDRTTTRLGSSINRSDKRPPTQGTHHNNTHFTTTTMQFTTVFFALVALCLALVEAAPQKRSTVTMTINNNCTNPVDVKFLGTAGEDSFTIKSNGTQTVDMPTPAMGTVFKAIDAEKGSWLKPAQFELSLGGWNGMDAYDISYIDGDGEIASASMKPVGGSGNCDDLVCKDADNCKYAYYLPDDVQTYTCTACSSVHTISLSAEPGRSAGGDTHTLGNEQNGLDFALGFHGATFEFFQPYNLKVLLPFNDRLRRLRLPVIFVSNVTAPNSGSEEKTPHHTVQSIPHQSNQKIAMASTDYKFQGWVAHDSNSIGNLKHEEYEPKNWSEDDVDIKIQYCGICGSDIHTLRSGWGPTKYPQVVGHEIVGIAVRVGKNVKNVKVGDRIGVGAQSSSCLSCSPCKTHSEPYCEKGMVGTYNGVYPDGSKSTGGYADYARVPSHFCIPIPEGLESEVAAPMMCAGVTVYSPMKDAEVGPGKKVGVIGIGGLGHFGILFAKAMGAEVTAISRSRRKEEDARKMGVTDFIATGEENWQKGHTKEFDVLLCTVSEADMPFGDYLSLLKLRGTFIVVGLPEEGVTLRPGALIRNNAKIVGSLIGSPQTIREMLELAAKSGVKSWVQKYDLENVNQAVKDMEDGKATYRIVLENKKNL</sequence>
<dbReference type="InterPro" id="IPR013149">
    <property type="entry name" value="ADH-like_C"/>
</dbReference>
<comment type="subunit">
    <text evidence="3">Homodimer.</text>
</comment>
<keyword evidence="8" id="KW-0560">Oxidoreductase</keyword>
<dbReference type="PANTHER" id="PTHR42683">
    <property type="entry name" value="ALDEHYDE REDUCTASE"/>
    <property type="match status" value="1"/>
</dbReference>
<dbReference type="SUPFAM" id="SSF49870">
    <property type="entry name" value="Osmotin, thaumatin-like protein"/>
    <property type="match status" value="1"/>
</dbReference>
<protein>
    <recommendedName>
        <fullName evidence="9">alcohol dehydrogenase (NADP(+))</fullName>
        <ecNumber evidence="9">1.1.1.2</ecNumber>
    </recommendedName>
</protein>
<dbReference type="GO" id="GO:0006066">
    <property type="term" value="P:alcohol metabolic process"/>
    <property type="evidence" value="ECO:0007669"/>
    <property type="project" value="UniProtKB-ARBA"/>
</dbReference>
<feature type="compositionally biased region" description="Low complexity" evidence="12">
    <location>
        <begin position="35"/>
        <end position="44"/>
    </location>
</feature>
<keyword evidence="7" id="KW-0521">NADP</keyword>
<dbReference type="InterPro" id="IPR020843">
    <property type="entry name" value="ER"/>
</dbReference>
<dbReference type="CDD" id="cd05283">
    <property type="entry name" value="CAD1"/>
    <property type="match status" value="1"/>
</dbReference>
<gene>
    <name evidence="14" type="ORF">G7K_6082-t1</name>
</gene>
<evidence type="ECO:0000256" key="9">
    <source>
        <dbReference type="ARBA" id="ARBA00024074"/>
    </source>
</evidence>
<dbReference type="InterPro" id="IPR036291">
    <property type="entry name" value="NAD(P)-bd_dom_sf"/>
</dbReference>
<comment type="caution">
    <text evidence="14">The sequence shown here is derived from an EMBL/GenBank/DDBJ whole genome shotgun (WGS) entry which is preliminary data.</text>
</comment>
<feature type="domain" description="Enoyl reductase (ER)" evidence="13">
    <location>
        <begin position="323"/>
        <end position="654"/>
    </location>
</feature>
<name>A0A0E9NQ78_SAICN</name>
<dbReference type="FunFam" id="3.40.50.720:FF:000158">
    <property type="entry name" value="Zinc-binding alcohol dehydrogenase"/>
    <property type="match status" value="1"/>
</dbReference>
<evidence type="ECO:0000259" key="13">
    <source>
        <dbReference type="SMART" id="SM00829"/>
    </source>
</evidence>
<evidence type="ECO:0000313" key="15">
    <source>
        <dbReference type="Proteomes" id="UP000033140"/>
    </source>
</evidence>
<keyword evidence="5 11" id="KW-0479">Metal-binding</keyword>
<dbReference type="GO" id="GO:0008270">
    <property type="term" value="F:zinc ion binding"/>
    <property type="evidence" value="ECO:0007669"/>
    <property type="project" value="InterPro"/>
</dbReference>
<proteinExistence type="inferred from homology"/>
<feature type="region of interest" description="Disordered" evidence="12">
    <location>
        <begin position="281"/>
        <end position="300"/>
    </location>
</feature>
<evidence type="ECO:0000256" key="6">
    <source>
        <dbReference type="ARBA" id="ARBA00022833"/>
    </source>
</evidence>
<comment type="similarity">
    <text evidence="2 11">Belongs to the zinc-containing alcohol dehydrogenase family.</text>
</comment>
<evidence type="ECO:0000256" key="1">
    <source>
        <dbReference type="ARBA" id="ARBA00001947"/>
    </source>
</evidence>
<dbReference type="Gene3D" id="2.60.110.10">
    <property type="entry name" value="Thaumatin"/>
    <property type="match status" value="1"/>
</dbReference>
<evidence type="ECO:0000256" key="7">
    <source>
        <dbReference type="ARBA" id="ARBA00022857"/>
    </source>
</evidence>
<dbReference type="STRING" id="698492.A0A0E9NQ78"/>
<dbReference type="Pfam" id="PF00107">
    <property type="entry name" value="ADH_zinc_N"/>
    <property type="match status" value="1"/>
</dbReference>
<evidence type="ECO:0000256" key="8">
    <source>
        <dbReference type="ARBA" id="ARBA00023002"/>
    </source>
</evidence>
<evidence type="ECO:0000256" key="4">
    <source>
        <dbReference type="ARBA" id="ARBA00022553"/>
    </source>
</evidence>
<dbReference type="InterPro" id="IPR013154">
    <property type="entry name" value="ADH-like_N"/>
</dbReference>
<keyword evidence="4" id="KW-0597">Phosphoprotein</keyword>
<dbReference type="InterPro" id="IPR047109">
    <property type="entry name" value="CAD-like"/>
</dbReference>
<evidence type="ECO:0000256" key="10">
    <source>
        <dbReference type="ARBA" id="ARBA00050997"/>
    </source>
</evidence>
<dbReference type="InterPro" id="IPR037176">
    <property type="entry name" value="Osmotin/thaumatin-like_sf"/>
</dbReference>
<dbReference type="InterPro" id="IPR011032">
    <property type="entry name" value="GroES-like_sf"/>
</dbReference>
<dbReference type="SUPFAM" id="SSF50129">
    <property type="entry name" value="GroES-like"/>
    <property type="match status" value="1"/>
</dbReference>
<evidence type="ECO:0000256" key="5">
    <source>
        <dbReference type="ARBA" id="ARBA00022723"/>
    </source>
</evidence>
<dbReference type="Gene3D" id="3.90.180.10">
    <property type="entry name" value="Medium-chain alcohol dehydrogenases, catalytic domain"/>
    <property type="match status" value="1"/>
</dbReference>
<reference evidence="14 15" key="1">
    <citation type="journal article" date="2011" name="J. Gen. Appl. Microbiol.">
        <title>Draft genome sequencing of the enigmatic yeast Saitoella complicata.</title>
        <authorList>
            <person name="Nishida H."/>
            <person name="Hamamoto M."/>
            <person name="Sugiyama J."/>
        </authorList>
    </citation>
    <scope>NUCLEOTIDE SEQUENCE [LARGE SCALE GENOMIC DNA]</scope>
    <source>
        <strain evidence="14 15">NRRL Y-17804</strain>
    </source>
</reference>
<accession>A0A0E9NQ78</accession>
<keyword evidence="6 11" id="KW-0862">Zinc</keyword>
<dbReference type="AlphaFoldDB" id="A0A0E9NQ78"/>
<dbReference type="SMART" id="SM00829">
    <property type="entry name" value="PKS_ER"/>
    <property type="match status" value="1"/>
</dbReference>
<comment type="catalytic activity">
    <reaction evidence="10">
        <text>a primary alcohol + NADP(+) = an aldehyde + NADPH + H(+)</text>
        <dbReference type="Rhea" id="RHEA:15937"/>
        <dbReference type="ChEBI" id="CHEBI:15378"/>
        <dbReference type="ChEBI" id="CHEBI:15734"/>
        <dbReference type="ChEBI" id="CHEBI:17478"/>
        <dbReference type="ChEBI" id="CHEBI:57783"/>
        <dbReference type="ChEBI" id="CHEBI:58349"/>
        <dbReference type="EC" id="1.1.1.2"/>
    </reaction>
    <physiologicalReaction direction="left-to-right" evidence="10">
        <dbReference type="Rhea" id="RHEA:15938"/>
    </physiologicalReaction>
    <physiologicalReaction direction="right-to-left" evidence="10">
        <dbReference type="Rhea" id="RHEA:15939"/>
    </physiologicalReaction>
</comment>
<dbReference type="EMBL" id="BACD03000057">
    <property type="protein sequence ID" value="GAO51994.1"/>
    <property type="molecule type" value="Genomic_DNA"/>
</dbReference>
<evidence type="ECO:0000256" key="2">
    <source>
        <dbReference type="ARBA" id="ARBA00008072"/>
    </source>
</evidence>
<feature type="region of interest" description="Disordered" evidence="12">
    <location>
        <begin position="16"/>
        <end position="44"/>
    </location>
</feature>
<dbReference type="SUPFAM" id="SSF51735">
    <property type="entry name" value="NAD(P)-binding Rossmann-fold domains"/>
    <property type="match status" value="1"/>
</dbReference>
<dbReference type="InterPro" id="IPR002328">
    <property type="entry name" value="ADH_Zn_CS"/>
</dbReference>
<comment type="cofactor">
    <cofactor evidence="1 11">
        <name>Zn(2+)</name>
        <dbReference type="ChEBI" id="CHEBI:29105"/>
    </cofactor>
</comment>
<evidence type="ECO:0000256" key="11">
    <source>
        <dbReference type="RuleBase" id="RU361277"/>
    </source>
</evidence>
<dbReference type="GO" id="GO:0008106">
    <property type="term" value="F:alcohol dehydrogenase (NADP+) activity"/>
    <property type="evidence" value="ECO:0007669"/>
    <property type="project" value="UniProtKB-EC"/>
</dbReference>
<reference evidence="14 15" key="3">
    <citation type="journal article" date="2015" name="Genome Announc.">
        <title>Draft Genome Sequence of the Archiascomycetous Yeast Saitoella complicata.</title>
        <authorList>
            <person name="Yamauchi K."/>
            <person name="Kondo S."/>
            <person name="Hamamoto M."/>
            <person name="Takahashi Y."/>
            <person name="Ogura Y."/>
            <person name="Hayashi T."/>
            <person name="Nishida H."/>
        </authorList>
    </citation>
    <scope>NUCLEOTIDE SEQUENCE [LARGE SCALE GENOMIC DNA]</scope>
    <source>
        <strain evidence="14 15">NRRL Y-17804</strain>
    </source>
</reference>
<dbReference type="EC" id="1.1.1.2" evidence="9"/>
<organism evidence="14 15">
    <name type="scientific">Saitoella complicata (strain BCRC 22490 / CBS 7301 / JCM 7358 / NBRC 10748 / NRRL Y-17804)</name>
    <dbReference type="NCBI Taxonomy" id="698492"/>
    <lineage>
        <taxon>Eukaryota</taxon>
        <taxon>Fungi</taxon>
        <taxon>Dikarya</taxon>
        <taxon>Ascomycota</taxon>
        <taxon>Taphrinomycotina</taxon>
        <taxon>Taphrinomycotina incertae sedis</taxon>
        <taxon>Saitoella</taxon>
    </lineage>
</organism>
<reference evidence="14 15" key="2">
    <citation type="journal article" date="2014" name="J. Gen. Appl. Microbiol.">
        <title>The early diverging ascomycetous budding yeast Saitoella complicata has three histone deacetylases belonging to the Clr6, Hos2, and Rpd3 lineages.</title>
        <authorList>
            <person name="Nishida H."/>
            <person name="Matsumoto T."/>
            <person name="Kondo S."/>
            <person name="Hamamoto M."/>
            <person name="Yoshikawa H."/>
        </authorList>
    </citation>
    <scope>NUCLEOTIDE SEQUENCE [LARGE SCALE GENOMIC DNA]</scope>
    <source>
        <strain evidence="14 15">NRRL Y-17804</strain>
    </source>
</reference>
<evidence type="ECO:0000256" key="12">
    <source>
        <dbReference type="SAM" id="MobiDB-lite"/>
    </source>
</evidence>
<evidence type="ECO:0000313" key="14">
    <source>
        <dbReference type="EMBL" id="GAO51994.1"/>
    </source>
</evidence>
<dbReference type="Gene3D" id="3.40.50.720">
    <property type="entry name" value="NAD(P)-binding Rossmann-like Domain"/>
    <property type="match status" value="1"/>
</dbReference>
<keyword evidence="15" id="KW-1185">Reference proteome</keyword>